<sequence>MKGRPGGDGETVASWRCLPGPSLNEGPSRRGRRAVQHSPCRAYGGVASMKGRPGRDGELGDPLPVTLDQAASMKGRSGRDGEVFHVEL</sequence>
<gene>
    <name evidence="2" type="ORF">GCM10009533_72030</name>
</gene>
<evidence type="ECO:0000313" key="2">
    <source>
        <dbReference type="EMBL" id="GAA0566283.1"/>
    </source>
</evidence>
<evidence type="ECO:0000313" key="3">
    <source>
        <dbReference type="Proteomes" id="UP001500729"/>
    </source>
</evidence>
<comment type="caution">
    <text evidence="2">The sequence shown here is derived from an EMBL/GenBank/DDBJ whole genome shotgun (WGS) entry which is preliminary data.</text>
</comment>
<reference evidence="3" key="1">
    <citation type="journal article" date="2019" name="Int. J. Syst. Evol. Microbiol.">
        <title>The Global Catalogue of Microorganisms (GCM) 10K type strain sequencing project: providing services to taxonomists for standard genome sequencing and annotation.</title>
        <authorList>
            <consortium name="The Broad Institute Genomics Platform"/>
            <consortium name="The Broad Institute Genome Sequencing Center for Infectious Disease"/>
            <person name="Wu L."/>
            <person name="Ma J."/>
        </authorList>
    </citation>
    <scope>NUCLEOTIDE SEQUENCE [LARGE SCALE GENOMIC DNA]</scope>
    <source>
        <strain evidence="3">JCM 10303</strain>
    </source>
</reference>
<feature type="region of interest" description="Disordered" evidence="1">
    <location>
        <begin position="1"/>
        <end position="62"/>
    </location>
</feature>
<accession>A0ABP3PF53</accession>
<keyword evidence="3" id="KW-1185">Reference proteome</keyword>
<evidence type="ECO:0000256" key="1">
    <source>
        <dbReference type="SAM" id="MobiDB-lite"/>
    </source>
</evidence>
<organism evidence="2 3">
    <name type="scientific">Saccharopolyspora erythraea</name>
    <name type="common">Streptomyces erythraeus</name>
    <dbReference type="NCBI Taxonomy" id="1836"/>
    <lineage>
        <taxon>Bacteria</taxon>
        <taxon>Bacillati</taxon>
        <taxon>Actinomycetota</taxon>
        <taxon>Actinomycetes</taxon>
        <taxon>Pseudonocardiales</taxon>
        <taxon>Pseudonocardiaceae</taxon>
        <taxon>Saccharopolyspora</taxon>
    </lineage>
</organism>
<name>A0ABP3PF53_SACER</name>
<protein>
    <submittedName>
        <fullName evidence="2">Uncharacterized protein</fullName>
    </submittedName>
</protein>
<dbReference type="EMBL" id="BAAAGS010000129">
    <property type="protein sequence ID" value="GAA0566283.1"/>
    <property type="molecule type" value="Genomic_DNA"/>
</dbReference>
<dbReference type="Proteomes" id="UP001500729">
    <property type="component" value="Unassembled WGS sequence"/>
</dbReference>
<proteinExistence type="predicted"/>